<keyword evidence="4" id="KW-1185">Reference proteome</keyword>
<dbReference type="AlphaFoldDB" id="A0A1X2HJW8"/>
<feature type="transmembrane region" description="Helical" evidence="2">
    <location>
        <begin position="173"/>
        <end position="193"/>
    </location>
</feature>
<feature type="region of interest" description="Disordered" evidence="1">
    <location>
        <begin position="69"/>
        <end position="102"/>
    </location>
</feature>
<sequence>MWKVICKFMEELTFRIVYMIPSTRMNDPSSPELRPHAAEFEEDVLRAHSKLKRQDAFHEACQPESFWAQEEREARHTDSPSPPHTSPSSRPPAPPPPPPKRSLSFYERLKQTIARHYIMLSVIVTLNGYVAYLCYECTALAQFPPKPKEGMHIHLTLPVLKRTCWRNSLAGQLYSLMANPVVLLITLFALVLIRRLSKRLTSPPQ</sequence>
<accession>A0A1X2HJW8</accession>
<evidence type="ECO:0000256" key="1">
    <source>
        <dbReference type="SAM" id="MobiDB-lite"/>
    </source>
</evidence>
<evidence type="ECO:0000256" key="2">
    <source>
        <dbReference type="SAM" id="Phobius"/>
    </source>
</evidence>
<protein>
    <submittedName>
        <fullName evidence="3">Uncharacterized protein</fullName>
    </submittedName>
</protein>
<feature type="compositionally biased region" description="Basic and acidic residues" evidence="1">
    <location>
        <begin position="69"/>
        <end position="78"/>
    </location>
</feature>
<feature type="compositionally biased region" description="Pro residues" evidence="1">
    <location>
        <begin position="80"/>
        <end position="100"/>
    </location>
</feature>
<dbReference type="Proteomes" id="UP000242180">
    <property type="component" value="Unassembled WGS sequence"/>
</dbReference>
<evidence type="ECO:0000313" key="4">
    <source>
        <dbReference type="Proteomes" id="UP000242180"/>
    </source>
</evidence>
<comment type="caution">
    <text evidence="3">The sequence shown here is derived from an EMBL/GenBank/DDBJ whole genome shotgun (WGS) entry which is preliminary data.</text>
</comment>
<feature type="transmembrane region" description="Helical" evidence="2">
    <location>
        <begin position="117"/>
        <end position="141"/>
    </location>
</feature>
<keyword evidence="2" id="KW-1133">Transmembrane helix</keyword>
<name>A0A1X2HJW8_SYNRA</name>
<dbReference type="InParanoid" id="A0A1X2HJW8"/>
<organism evidence="3 4">
    <name type="scientific">Syncephalastrum racemosum</name>
    <name type="common">Filamentous fungus</name>
    <dbReference type="NCBI Taxonomy" id="13706"/>
    <lineage>
        <taxon>Eukaryota</taxon>
        <taxon>Fungi</taxon>
        <taxon>Fungi incertae sedis</taxon>
        <taxon>Mucoromycota</taxon>
        <taxon>Mucoromycotina</taxon>
        <taxon>Mucoromycetes</taxon>
        <taxon>Mucorales</taxon>
        <taxon>Syncephalastraceae</taxon>
        <taxon>Syncephalastrum</taxon>
    </lineage>
</organism>
<keyword evidence="2" id="KW-0472">Membrane</keyword>
<reference evidence="3 4" key="1">
    <citation type="submission" date="2016-07" db="EMBL/GenBank/DDBJ databases">
        <title>Pervasive Adenine N6-methylation of Active Genes in Fungi.</title>
        <authorList>
            <consortium name="DOE Joint Genome Institute"/>
            <person name="Mondo S.J."/>
            <person name="Dannebaum R.O."/>
            <person name="Kuo R.C."/>
            <person name="Labutti K."/>
            <person name="Haridas S."/>
            <person name="Kuo A."/>
            <person name="Salamov A."/>
            <person name="Ahrendt S.R."/>
            <person name="Lipzen A."/>
            <person name="Sullivan W."/>
            <person name="Andreopoulos W.B."/>
            <person name="Clum A."/>
            <person name="Lindquist E."/>
            <person name="Daum C."/>
            <person name="Ramamoorthy G.K."/>
            <person name="Gryganskyi A."/>
            <person name="Culley D."/>
            <person name="Magnuson J.K."/>
            <person name="James T.Y."/>
            <person name="O'Malley M.A."/>
            <person name="Stajich J.E."/>
            <person name="Spatafora J.W."/>
            <person name="Visel A."/>
            <person name="Grigoriev I.V."/>
        </authorList>
    </citation>
    <scope>NUCLEOTIDE SEQUENCE [LARGE SCALE GENOMIC DNA]</scope>
    <source>
        <strain evidence="3 4">NRRL 2496</strain>
    </source>
</reference>
<proteinExistence type="predicted"/>
<evidence type="ECO:0000313" key="3">
    <source>
        <dbReference type="EMBL" id="ORY99393.1"/>
    </source>
</evidence>
<dbReference type="EMBL" id="MCGN01000003">
    <property type="protein sequence ID" value="ORY99393.1"/>
    <property type="molecule type" value="Genomic_DNA"/>
</dbReference>
<keyword evidence="2" id="KW-0812">Transmembrane</keyword>
<gene>
    <name evidence="3" type="ORF">BCR43DRAFT_489208</name>
</gene>